<comment type="caution">
    <text evidence="1">The sequence shown here is derived from an EMBL/GenBank/DDBJ whole genome shotgun (WGS) entry which is preliminary data.</text>
</comment>
<keyword evidence="2" id="KW-1185">Reference proteome</keyword>
<reference evidence="1" key="1">
    <citation type="submission" date="2022-10" db="EMBL/GenBank/DDBJ databases">
        <title>The WGS of Solirubrobacter phytolaccae KCTC 29190.</title>
        <authorList>
            <person name="Jiang Z."/>
        </authorList>
    </citation>
    <scope>NUCLEOTIDE SEQUENCE</scope>
    <source>
        <strain evidence="1">KCTC 29190</strain>
    </source>
</reference>
<accession>A0A9X3SBZ9</accession>
<dbReference type="RefSeq" id="WP_270028533.1">
    <property type="nucleotide sequence ID" value="NZ_JAPDDP010000068.1"/>
</dbReference>
<proteinExistence type="predicted"/>
<organism evidence="1 2">
    <name type="scientific">Solirubrobacter phytolaccae</name>
    <dbReference type="NCBI Taxonomy" id="1404360"/>
    <lineage>
        <taxon>Bacteria</taxon>
        <taxon>Bacillati</taxon>
        <taxon>Actinomycetota</taxon>
        <taxon>Thermoleophilia</taxon>
        <taxon>Solirubrobacterales</taxon>
        <taxon>Solirubrobacteraceae</taxon>
        <taxon>Solirubrobacter</taxon>
    </lineage>
</organism>
<gene>
    <name evidence="1" type="ORF">OJ997_27655</name>
</gene>
<dbReference type="AlphaFoldDB" id="A0A9X3SBZ9"/>
<evidence type="ECO:0000313" key="1">
    <source>
        <dbReference type="EMBL" id="MDA0184116.1"/>
    </source>
</evidence>
<protein>
    <submittedName>
        <fullName evidence="1">Uncharacterized protein</fullName>
    </submittedName>
</protein>
<name>A0A9X3SBZ9_9ACTN</name>
<dbReference type="EMBL" id="JAPDDP010000068">
    <property type="protein sequence ID" value="MDA0184116.1"/>
    <property type="molecule type" value="Genomic_DNA"/>
</dbReference>
<evidence type="ECO:0000313" key="2">
    <source>
        <dbReference type="Proteomes" id="UP001147653"/>
    </source>
</evidence>
<dbReference type="Proteomes" id="UP001147653">
    <property type="component" value="Unassembled WGS sequence"/>
</dbReference>
<sequence>MELDDVVDAAVAVARRHPDWPLDIIGAAAAALDELGPREDVEGTIERVAAFLARGDLG</sequence>